<accession>A0A4Q9M7P3</accession>
<dbReference type="AlphaFoldDB" id="A0A4Q9M7P3"/>
<sequence>MSPISQCNPLQLMVWTFVTTAFAASKRRPICFRAFVLCNHAICGIPPSRRLTGVMPCTLAAHCFVLSAISRILTNPSS</sequence>
<gene>
    <name evidence="1" type="ORF">BD311DRAFT_770893</name>
</gene>
<dbReference type="Proteomes" id="UP000292957">
    <property type="component" value="Unassembled WGS sequence"/>
</dbReference>
<dbReference type="EMBL" id="ML143555">
    <property type="protein sequence ID" value="TBU22148.1"/>
    <property type="molecule type" value="Genomic_DNA"/>
</dbReference>
<reference evidence="1" key="1">
    <citation type="submission" date="2019-01" db="EMBL/GenBank/DDBJ databases">
        <title>Draft genome sequences of three monokaryotic isolates of the white-rot basidiomycete fungus Dichomitus squalens.</title>
        <authorList>
            <consortium name="DOE Joint Genome Institute"/>
            <person name="Lopez S.C."/>
            <person name="Andreopoulos B."/>
            <person name="Pangilinan J."/>
            <person name="Lipzen A."/>
            <person name="Riley R."/>
            <person name="Ahrendt S."/>
            <person name="Ng V."/>
            <person name="Barry K."/>
            <person name="Daum C."/>
            <person name="Grigoriev I.V."/>
            <person name="Hilden K.S."/>
            <person name="Makela M.R."/>
            <person name="de Vries R.P."/>
        </authorList>
    </citation>
    <scope>NUCLEOTIDE SEQUENCE [LARGE SCALE GENOMIC DNA]</scope>
    <source>
        <strain evidence="1">OM18370.1</strain>
    </source>
</reference>
<evidence type="ECO:0000313" key="1">
    <source>
        <dbReference type="EMBL" id="TBU22148.1"/>
    </source>
</evidence>
<name>A0A4Q9M7P3_9APHY</name>
<protein>
    <submittedName>
        <fullName evidence="1">Uncharacterized protein</fullName>
    </submittedName>
</protein>
<proteinExistence type="predicted"/>
<organism evidence="1">
    <name type="scientific">Dichomitus squalens</name>
    <dbReference type="NCBI Taxonomy" id="114155"/>
    <lineage>
        <taxon>Eukaryota</taxon>
        <taxon>Fungi</taxon>
        <taxon>Dikarya</taxon>
        <taxon>Basidiomycota</taxon>
        <taxon>Agaricomycotina</taxon>
        <taxon>Agaricomycetes</taxon>
        <taxon>Polyporales</taxon>
        <taxon>Polyporaceae</taxon>
        <taxon>Dichomitus</taxon>
    </lineage>
</organism>